<organism evidence="1 2">
    <name type="scientific">Mucilaginibacter dorajii</name>
    <dbReference type="NCBI Taxonomy" id="692994"/>
    <lineage>
        <taxon>Bacteria</taxon>
        <taxon>Pseudomonadati</taxon>
        <taxon>Bacteroidota</taxon>
        <taxon>Sphingobacteriia</taxon>
        <taxon>Sphingobacteriales</taxon>
        <taxon>Sphingobacteriaceae</taxon>
        <taxon>Mucilaginibacter</taxon>
    </lineage>
</organism>
<name>A0ABP7P5F6_9SPHI</name>
<dbReference type="EMBL" id="BAAAZC010000004">
    <property type="protein sequence ID" value="GAA3958888.1"/>
    <property type="molecule type" value="Genomic_DNA"/>
</dbReference>
<reference evidence="2" key="1">
    <citation type="journal article" date="2019" name="Int. J. Syst. Evol. Microbiol.">
        <title>The Global Catalogue of Microorganisms (GCM) 10K type strain sequencing project: providing services to taxonomists for standard genome sequencing and annotation.</title>
        <authorList>
            <consortium name="The Broad Institute Genomics Platform"/>
            <consortium name="The Broad Institute Genome Sequencing Center for Infectious Disease"/>
            <person name="Wu L."/>
            <person name="Ma J."/>
        </authorList>
    </citation>
    <scope>NUCLEOTIDE SEQUENCE [LARGE SCALE GENOMIC DNA]</scope>
    <source>
        <strain evidence="2">JCM 16601</strain>
    </source>
</reference>
<evidence type="ECO:0000313" key="2">
    <source>
        <dbReference type="Proteomes" id="UP001500742"/>
    </source>
</evidence>
<accession>A0ABP7P5F6</accession>
<sequence length="66" mass="8051">MEFENIFLGEGRWRFRRKGRYFNRNGKRRGGNKKVLPYHCKKAADYWYKSDCSFKATQERPARKES</sequence>
<gene>
    <name evidence="1" type="ORF">GCM10022210_02850</name>
</gene>
<evidence type="ECO:0000313" key="1">
    <source>
        <dbReference type="EMBL" id="GAA3958888.1"/>
    </source>
</evidence>
<comment type="caution">
    <text evidence="1">The sequence shown here is derived from an EMBL/GenBank/DDBJ whole genome shotgun (WGS) entry which is preliminary data.</text>
</comment>
<proteinExistence type="predicted"/>
<keyword evidence="2" id="KW-1185">Reference proteome</keyword>
<dbReference type="Proteomes" id="UP001500742">
    <property type="component" value="Unassembled WGS sequence"/>
</dbReference>
<protein>
    <submittedName>
        <fullName evidence="1">Uncharacterized protein</fullName>
    </submittedName>
</protein>